<dbReference type="PANTHER" id="PTHR43877">
    <property type="entry name" value="AMINOALKYLPHOSPHONATE N-ACETYLTRANSFERASE-RELATED-RELATED"/>
    <property type="match status" value="1"/>
</dbReference>
<evidence type="ECO:0000256" key="1">
    <source>
        <dbReference type="ARBA" id="ARBA00022679"/>
    </source>
</evidence>
<dbReference type="GO" id="GO:0005840">
    <property type="term" value="C:ribosome"/>
    <property type="evidence" value="ECO:0007669"/>
    <property type="project" value="UniProtKB-KW"/>
</dbReference>
<accession>A0A4Q7M9C8</accession>
<dbReference type="GO" id="GO:0016747">
    <property type="term" value="F:acyltransferase activity, transferring groups other than amino-acyl groups"/>
    <property type="evidence" value="ECO:0007669"/>
    <property type="project" value="InterPro"/>
</dbReference>
<reference evidence="4 5" key="1">
    <citation type="submission" date="2019-02" db="EMBL/GenBank/DDBJ databases">
        <title>Sequencing the genomes of 1000 actinobacteria strains.</title>
        <authorList>
            <person name="Klenk H.-P."/>
        </authorList>
    </citation>
    <scope>NUCLEOTIDE SEQUENCE [LARGE SCALE GENOMIC DNA]</scope>
    <source>
        <strain evidence="4 5">DSM 16932</strain>
    </source>
</reference>
<dbReference type="InterPro" id="IPR050832">
    <property type="entry name" value="Bact_Acetyltransf"/>
</dbReference>
<gene>
    <name evidence="4" type="ORF">EV386_3615</name>
</gene>
<dbReference type="RefSeq" id="WP_130416636.1">
    <property type="nucleotide sequence ID" value="NZ_SGWX01000001.1"/>
</dbReference>
<comment type="caution">
    <text evidence="4">The sequence shown here is derived from an EMBL/GenBank/DDBJ whole genome shotgun (WGS) entry which is preliminary data.</text>
</comment>
<dbReference type="Proteomes" id="UP000293852">
    <property type="component" value="Unassembled WGS sequence"/>
</dbReference>
<dbReference type="EMBL" id="SGWX01000001">
    <property type="protein sequence ID" value="RZS63252.1"/>
    <property type="molecule type" value="Genomic_DNA"/>
</dbReference>
<evidence type="ECO:0000256" key="2">
    <source>
        <dbReference type="ARBA" id="ARBA00023315"/>
    </source>
</evidence>
<organism evidence="4 5">
    <name type="scientific">Xylanimonas ulmi</name>
    <dbReference type="NCBI Taxonomy" id="228973"/>
    <lineage>
        <taxon>Bacteria</taxon>
        <taxon>Bacillati</taxon>
        <taxon>Actinomycetota</taxon>
        <taxon>Actinomycetes</taxon>
        <taxon>Micrococcales</taxon>
        <taxon>Promicromonosporaceae</taxon>
        <taxon>Xylanimonas</taxon>
    </lineage>
</organism>
<proteinExistence type="predicted"/>
<sequence length="168" mass="18515">MNDATQATRIALVEDAHAGELLTLRRAAFVTEAQQYGDPHIPALTQTLTELRQDLAREDVVTIGAWEGARLVGSIRIELEDNKATLGRLAVAPDMQGRGIGTSLLFAIIPHLPEQVTEVWAFTGKDSKESLSMYAKHGFEEHHDDAAGALTYTYLRRVLHEVDARNTP</sequence>
<dbReference type="Pfam" id="PF13673">
    <property type="entry name" value="Acetyltransf_10"/>
    <property type="match status" value="1"/>
</dbReference>
<dbReference type="PROSITE" id="PS51186">
    <property type="entry name" value="GNAT"/>
    <property type="match status" value="1"/>
</dbReference>
<feature type="domain" description="N-acetyltransferase" evidence="3">
    <location>
        <begin position="22"/>
        <end position="161"/>
    </location>
</feature>
<evidence type="ECO:0000313" key="5">
    <source>
        <dbReference type="Proteomes" id="UP000293852"/>
    </source>
</evidence>
<keyword evidence="4" id="KW-0689">Ribosomal protein</keyword>
<keyword evidence="5" id="KW-1185">Reference proteome</keyword>
<keyword evidence="2" id="KW-0012">Acyltransferase</keyword>
<dbReference type="InterPro" id="IPR016181">
    <property type="entry name" value="Acyl_CoA_acyltransferase"/>
</dbReference>
<name>A0A4Q7M9C8_9MICO</name>
<dbReference type="SUPFAM" id="SSF55729">
    <property type="entry name" value="Acyl-CoA N-acyltransferases (Nat)"/>
    <property type="match status" value="1"/>
</dbReference>
<dbReference type="InterPro" id="IPR000182">
    <property type="entry name" value="GNAT_dom"/>
</dbReference>
<evidence type="ECO:0000259" key="3">
    <source>
        <dbReference type="PROSITE" id="PS51186"/>
    </source>
</evidence>
<keyword evidence="1" id="KW-0808">Transferase</keyword>
<dbReference type="CDD" id="cd04301">
    <property type="entry name" value="NAT_SF"/>
    <property type="match status" value="1"/>
</dbReference>
<protein>
    <submittedName>
        <fullName evidence="4">Ribosomal protein S18 acetylase RimI-like enzyme</fullName>
    </submittedName>
</protein>
<evidence type="ECO:0000313" key="4">
    <source>
        <dbReference type="EMBL" id="RZS63252.1"/>
    </source>
</evidence>
<keyword evidence="4" id="KW-0687">Ribonucleoprotein</keyword>
<dbReference type="OrthoDB" id="4322031at2"/>
<dbReference type="Gene3D" id="3.40.630.30">
    <property type="match status" value="1"/>
</dbReference>
<dbReference type="AlphaFoldDB" id="A0A4Q7M9C8"/>